<protein>
    <submittedName>
        <fullName evidence="3">DHH family phosphoesterase</fullName>
    </submittedName>
</protein>
<dbReference type="AlphaFoldDB" id="A0A940DCZ7"/>
<dbReference type="SUPFAM" id="SSF64182">
    <property type="entry name" value="DHH phosphoesterases"/>
    <property type="match status" value="1"/>
</dbReference>
<dbReference type="Pfam" id="PF02272">
    <property type="entry name" value="DHHA1"/>
    <property type="match status" value="1"/>
</dbReference>
<accession>A0A940DCZ7</accession>
<reference evidence="3" key="2">
    <citation type="journal article" date="2021" name="PeerJ">
        <title>Extensive microbial diversity within the chicken gut microbiome revealed by metagenomics and culture.</title>
        <authorList>
            <person name="Gilroy R."/>
            <person name="Ravi A."/>
            <person name="Getino M."/>
            <person name="Pursley I."/>
            <person name="Horton D.L."/>
            <person name="Alikhan N.F."/>
            <person name="Baker D."/>
            <person name="Gharbi K."/>
            <person name="Hall N."/>
            <person name="Watson M."/>
            <person name="Adriaenssens E.M."/>
            <person name="Foster-Nyarko E."/>
            <person name="Jarju S."/>
            <person name="Secka A."/>
            <person name="Antonio M."/>
            <person name="Oren A."/>
            <person name="Chaudhuri R.R."/>
            <person name="La Ragione R."/>
            <person name="Hildebrand F."/>
            <person name="Pallen M.J."/>
        </authorList>
    </citation>
    <scope>NUCLEOTIDE SEQUENCE</scope>
    <source>
        <strain evidence="3">B1-16210</strain>
    </source>
</reference>
<comment type="caution">
    <text evidence="3">The sequence shown here is derived from an EMBL/GenBank/DDBJ whole genome shotgun (WGS) entry which is preliminary data.</text>
</comment>
<dbReference type="PANTHER" id="PTHR47618">
    <property type="entry name" value="BIFUNCTIONAL OLIGORIBONUCLEASE AND PAP PHOSPHATASE NRNA"/>
    <property type="match status" value="1"/>
</dbReference>
<dbReference type="InterPro" id="IPR001667">
    <property type="entry name" value="DDH_dom"/>
</dbReference>
<evidence type="ECO:0000259" key="1">
    <source>
        <dbReference type="Pfam" id="PF01368"/>
    </source>
</evidence>
<dbReference type="EMBL" id="JADINE010000026">
    <property type="protein sequence ID" value="MBO8407166.1"/>
    <property type="molecule type" value="Genomic_DNA"/>
</dbReference>
<dbReference type="Proteomes" id="UP000721442">
    <property type="component" value="Unassembled WGS sequence"/>
</dbReference>
<organism evidence="3 4">
    <name type="scientific">Candidatus Enterousia excrementavium</name>
    <dbReference type="NCBI Taxonomy" id="2840789"/>
    <lineage>
        <taxon>Bacteria</taxon>
        <taxon>Pseudomonadati</taxon>
        <taxon>Pseudomonadota</taxon>
        <taxon>Alphaproteobacteria</taxon>
        <taxon>Candidatus Enterousia</taxon>
    </lineage>
</organism>
<proteinExistence type="predicted"/>
<sequence>MKTDDLKLLTDKIQNAKSILIAGHKNPDGDSFCSVLALAELVKLNFGKSALCVYDGNIPNMLDNVPLRANMHFFGHVDLEKKFDLVFVVDYGTRNHMGGVMPAVESAKYVVEIDHHRNDDKIGDLCLDDVGAAAAGEIIFNIAKKLDWARNVDVNNLLALAILTDTGNFKYARKGKVLRIMAELVDSGVSIEWISNLLNNRPRKSVVTEAAVASRAEFLFRGRLAVATVGAQDYKHLDGRGELVLSLLGQIKGVEYVALLKRQKENQTGVSLRSKTGRVDDIAVALGGGGHAYAAGAVVRDTIENVRARVLELFRERLK</sequence>
<feature type="domain" description="DHHA1" evidence="2">
    <location>
        <begin position="245"/>
        <end position="318"/>
    </location>
</feature>
<dbReference type="InterPro" id="IPR038763">
    <property type="entry name" value="DHH_sf"/>
</dbReference>
<feature type="domain" description="DDH" evidence="1">
    <location>
        <begin position="18"/>
        <end position="160"/>
    </location>
</feature>
<gene>
    <name evidence="3" type="ORF">IAC77_01745</name>
</gene>
<dbReference type="GO" id="GO:0003676">
    <property type="term" value="F:nucleic acid binding"/>
    <property type="evidence" value="ECO:0007669"/>
    <property type="project" value="InterPro"/>
</dbReference>
<evidence type="ECO:0000313" key="4">
    <source>
        <dbReference type="Proteomes" id="UP000721442"/>
    </source>
</evidence>
<dbReference type="InterPro" id="IPR003156">
    <property type="entry name" value="DHHA1_dom"/>
</dbReference>
<dbReference type="PANTHER" id="PTHR47618:SF1">
    <property type="entry name" value="BIFUNCTIONAL OLIGORIBONUCLEASE AND PAP PHOSPHATASE NRNA"/>
    <property type="match status" value="1"/>
</dbReference>
<dbReference type="InterPro" id="IPR051319">
    <property type="entry name" value="Oligoribo/pAp-PDE_c-di-AMP_PDE"/>
</dbReference>
<reference evidence="3" key="1">
    <citation type="submission" date="2020-10" db="EMBL/GenBank/DDBJ databases">
        <authorList>
            <person name="Gilroy R."/>
        </authorList>
    </citation>
    <scope>NUCLEOTIDE SEQUENCE</scope>
    <source>
        <strain evidence="3">B1-16210</strain>
    </source>
</reference>
<name>A0A940DCZ7_9PROT</name>
<evidence type="ECO:0000259" key="2">
    <source>
        <dbReference type="Pfam" id="PF02272"/>
    </source>
</evidence>
<evidence type="ECO:0000313" key="3">
    <source>
        <dbReference type="EMBL" id="MBO8407166.1"/>
    </source>
</evidence>
<dbReference type="Gene3D" id="3.10.310.30">
    <property type="match status" value="1"/>
</dbReference>
<dbReference type="Pfam" id="PF01368">
    <property type="entry name" value="DHH"/>
    <property type="match status" value="1"/>
</dbReference>
<dbReference type="Gene3D" id="3.90.1640.10">
    <property type="entry name" value="inorganic pyrophosphatase (n-terminal core)"/>
    <property type="match status" value="1"/>
</dbReference>